<gene>
    <name evidence="1" type="ORF">K402DRAFT_94368</name>
</gene>
<organism evidence="1 2">
    <name type="scientific">Aulographum hederae CBS 113979</name>
    <dbReference type="NCBI Taxonomy" id="1176131"/>
    <lineage>
        <taxon>Eukaryota</taxon>
        <taxon>Fungi</taxon>
        <taxon>Dikarya</taxon>
        <taxon>Ascomycota</taxon>
        <taxon>Pezizomycotina</taxon>
        <taxon>Dothideomycetes</taxon>
        <taxon>Pleosporomycetidae</taxon>
        <taxon>Aulographales</taxon>
        <taxon>Aulographaceae</taxon>
    </lineage>
</organism>
<keyword evidence="2" id="KW-1185">Reference proteome</keyword>
<name>A0A6G1GY85_9PEZI</name>
<dbReference type="AlphaFoldDB" id="A0A6G1GY85"/>
<sequence length="112" mass="12446">MSLQSQNSLGCLKIIDFLVVKRLLLSPRCSRRASNVGSEHSWTGQTQRIPQLSIILEQVLSLKQCCRRGALKHRSYSDPGDPKDVVSLTLLTQGETPVISTHVHEDGTHKSK</sequence>
<evidence type="ECO:0000313" key="2">
    <source>
        <dbReference type="Proteomes" id="UP000800041"/>
    </source>
</evidence>
<evidence type="ECO:0000313" key="1">
    <source>
        <dbReference type="EMBL" id="KAF1985895.1"/>
    </source>
</evidence>
<accession>A0A6G1GY85</accession>
<proteinExistence type="predicted"/>
<reference evidence="1" key="1">
    <citation type="journal article" date="2020" name="Stud. Mycol.">
        <title>101 Dothideomycetes genomes: a test case for predicting lifestyles and emergence of pathogens.</title>
        <authorList>
            <person name="Haridas S."/>
            <person name="Albert R."/>
            <person name="Binder M."/>
            <person name="Bloem J."/>
            <person name="Labutti K."/>
            <person name="Salamov A."/>
            <person name="Andreopoulos B."/>
            <person name="Baker S."/>
            <person name="Barry K."/>
            <person name="Bills G."/>
            <person name="Bluhm B."/>
            <person name="Cannon C."/>
            <person name="Castanera R."/>
            <person name="Culley D."/>
            <person name="Daum C."/>
            <person name="Ezra D."/>
            <person name="Gonzalez J."/>
            <person name="Henrissat B."/>
            <person name="Kuo A."/>
            <person name="Liang C."/>
            <person name="Lipzen A."/>
            <person name="Lutzoni F."/>
            <person name="Magnuson J."/>
            <person name="Mondo S."/>
            <person name="Nolan M."/>
            <person name="Ohm R."/>
            <person name="Pangilinan J."/>
            <person name="Park H.-J."/>
            <person name="Ramirez L."/>
            <person name="Alfaro M."/>
            <person name="Sun H."/>
            <person name="Tritt A."/>
            <person name="Yoshinaga Y."/>
            <person name="Zwiers L.-H."/>
            <person name="Turgeon B."/>
            <person name="Goodwin S."/>
            <person name="Spatafora J."/>
            <person name="Crous P."/>
            <person name="Grigoriev I."/>
        </authorList>
    </citation>
    <scope>NUCLEOTIDE SEQUENCE</scope>
    <source>
        <strain evidence="1">CBS 113979</strain>
    </source>
</reference>
<dbReference type="Proteomes" id="UP000800041">
    <property type="component" value="Unassembled WGS sequence"/>
</dbReference>
<dbReference type="OrthoDB" id="3531694at2759"/>
<dbReference type="EMBL" id="ML977159">
    <property type="protein sequence ID" value="KAF1985895.1"/>
    <property type="molecule type" value="Genomic_DNA"/>
</dbReference>
<protein>
    <submittedName>
        <fullName evidence="1">Uncharacterized protein</fullName>
    </submittedName>
</protein>